<keyword evidence="2" id="KW-1185">Reference proteome</keyword>
<dbReference type="EMBL" id="BAVZ01000008">
    <property type="protein sequence ID" value="GAF08859.1"/>
    <property type="molecule type" value="Genomic_DNA"/>
</dbReference>
<proteinExistence type="predicted"/>
<dbReference type="Pfam" id="PF01547">
    <property type="entry name" value="SBP_bac_1"/>
    <property type="match status" value="1"/>
</dbReference>
<gene>
    <name evidence="1" type="ORF">JCM16418_2967</name>
</gene>
<accession>W7Z316</accession>
<dbReference type="eggNOG" id="COG1653">
    <property type="taxonomic scope" value="Bacteria"/>
</dbReference>
<dbReference type="SUPFAM" id="SSF53850">
    <property type="entry name" value="Periplasmic binding protein-like II"/>
    <property type="match status" value="1"/>
</dbReference>
<organism evidence="1 2">
    <name type="scientific">Paenibacillus pini JCM 16418</name>
    <dbReference type="NCBI Taxonomy" id="1236976"/>
    <lineage>
        <taxon>Bacteria</taxon>
        <taxon>Bacillati</taxon>
        <taxon>Bacillota</taxon>
        <taxon>Bacilli</taxon>
        <taxon>Bacillales</taxon>
        <taxon>Paenibacillaceae</taxon>
        <taxon>Paenibacillus</taxon>
    </lineage>
</organism>
<evidence type="ECO:0000313" key="1">
    <source>
        <dbReference type="EMBL" id="GAF08859.1"/>
    </source>
</evidence>
<dbReference type="AlphaFoldDB" id="W7Z316"/>
<dbReference type="Gene3D" id="3.40.190.10">
    <property type="entry name" value="Periplasmic binding protein-like II"/>
    <property type="match status" value="2"/>
</dbReference>
<dbReference type="PANTHER" id="PTHR43649">
    <property type="entry name" value="ARABINOSE-BINDING PROTEIN-RELATED"/>
    <property type="match status" value="1"/>
</dbReference>
<sequence>MKADTKIQKMISEKTGVEFEYMPVIGGADQAKQKYEIWLASEDYPDIVNMGVDNISKYRDGGALQPMEDLIDQYGPNIKKKFGKFYDLLRDKDGHIYSLGNVNLSKETPANVQGSFVVQYDVLKEAGYPQIKTLDQLFDVLQAYVTKHPTMDGKETIAFSGAGADLTYNNPSVNAAGLPDHGRFSIDSDNNVHVALTSDYTKKYYGFLNKLQNAGMLDKEIFSLNYETASTKLAQGRILAGFFPQWVLGGPESSLIAAGKTDREFAKFPLYFDENVQDHSNTVTPSSSGNNWAITKNAKHPERIIQYLDYLFTDEGQKLISWGIEGQHYDVVEGKRVRKEEVNNQIKGDPDYLINEGLASSNSMFSFGDGAKLDDGDYATPLTADAIAGNYDDATKDILKKYNKKIWADFLAKPEYIPAYLWQLNAPEKSTAIMKKMEQAWQKETPKMILAKTQGEFDAAWNSYVGQLDQAGLKNLEQMWTEKWKQYIEVYNKATQK</sequence>
<evidence type="ECO:0000313" key="2">
    <source>
        <dbReference type="Proteomes" id="UP000019364"/>
    </source>
</evidence>
<dbReference type="STRING" id="1236976.JCM16418_2967"/>
<reference evidence="1 2" key="1">
    <citation type="journal article" date="2014" name="Genome Announc.">
        <title>Draft Genome Sequence of Paenibacillus pini JCM 16418T, Isolated from the Rhizosphere of Pine Tree.</title>
        <authorList>
            <person name="Yuki M."/>
            <person name="Oshima K."/>
            <person name="Suda W."/>
            <person name="Oshida Y."/>
            <person name="Kitamura K."/>
            <person name="Iida Y."/>
            <person name="Hattori M."/>
            <person name="Ohkuma M."/>
        </authorList>
    </citation>
    <scope>NUCLEOTIDE SEQUENCE [LARGE SCALE GENOMIC DNA]</scope>
    <source>
        <strain evidence="1 2">JCM 16418</strain>
    </source>
</reference>
<protein>
    <submittedName>
        <fullName evidence="1">Polysaccharide ABC transporter substrate-binding protein</fullName>
    </submittedName>
</protein>
<name>W7Z316_9BACL</name>
<dbReference type="InterPro" id="IPR006059">
    <property type="entry name" value="SBP"/>
</dbReference>
<dbReference type="PANTHER" id="PTHR43649:SF12">
    <property type="entry name" value="DIACETYLCHITOBIOSE BINDING PROTEIN DASA"/>
    <property type="match status" value="1"/>
</dbReference>
<comment type="caution">
    <text evidence="1">The sequence shown here is derived from an EMBL/GenBank/DDBJ whole genome shotgun (WGS) entry which is preliminary data.</text>
</comment>
<dbReference type="Proteomes" id="UP000019364">
    <property type="component" value="Unassembled WGS sequence"/>
</dbReference>
<dbReference type="InterPro" id="IPR050490">
    <property type="entry name" value="Bact_solute-bd_prot1"/>
</dbReference>